<proteinExistence type="predicted"/>
<dbReference type="Gene3D" id="2.30.40.10">
    <property type="entry name" value="Urease, subunit C, domain 1"/>
    <property type="match status" value="1"/>
</dbReference>
<dbReference type="InterPro" id="IPR032466">
    <property type="entry name" value="Metal_Hydrolase"/>
</dbReference>
<comment type="caution">
    <text evidence="2">The sequence shown here is derived from an EMBL/GenBank/DDBJ whole genome shotgun (WGS) entry which is preliminary data.</text>
</comment>
<organism evidence="2 3">
    <name type="scientific">Paenarthrobacter nicotinovorans</name>
    <name type="common">Arthrobacter nicotinovorans</name>
    <dbReference type="NCBI Taxonomy" id="29320"/>
    <lineage>
        <taxon>Bacteria</taxon>
        <taxon>Bacillati</taxon>
        <taxon>Actinomycetota</taxon>
        <taxon>Actinomycetes</taxon>
        <taxon>Micrococcales</taxon>
        <taxon>Micrococcaceae</taxon>
        <taxon>Paenarthrobacter</taxon>
    </lineage>
</organism>
<sequence>MRTAIVADRVFDGTKNLGRKVVVIADGLIDAVTDRVPEGVGIVEAPGTTLLPGLIDAHVHTDVSGLRMALQFGVTTELEMQGVNTARDRDHIMQDDSLADVRSAGFGLTPPGGHPEELFPKDFNPQRGKGPGGPGARVRVDPIVRAKVTSPQEAVSVVQKLAGAGSDYIKFMVDDGTVEGHPGLPMLDQATLNAGVAEARRLGMTTIAHALTLDATRMSIEAGIDGLAHLFMDRPHTPEIVDAIAQSDTFVVACVVLNASMMGITGAALADDPRVSSKLSKEWDETLRSSFNHFPQGRLQDVLNTVRALDEAGVDLLIGTDVSQPLPFLGGLAHGASVHQELQHFVDAGLTPIKALSAATAVTARRFGLTDRGSIEVGQRADLLLVDGDPTSTISDTLNVRDVWRRGTRAEHLVSVNEGLPLS</sequence>
<dbReference type="SUPFAM" id="SSF51338">
    <property type="entry name" value="Composite domain of metallo-dependent hydrolases"/>
    <property type="match status" value="1"/>
</dbReference>
<accession>A0ABV0GYQ2</accession>
<dbReference type="PANTHER" id="PTHR43135">
    <property type="entry name" value="ALPHA-D-RIBOSE 1-METHYLPHOSPHONATE 5-TRIPHOSPHATE DIPHOSPHATASE"/>
    <property type="match status" value="1"/>
</dbReference>
<feature type="domain" description="Amidohydrolase-related" evidence="1">
    <location>
        <begin position="49"/>
        <end position="407"/>
    </location>
</feature>
<dbReference type="Pfam" id="PF01979">
    <property type="entry name" value="Amidohydro_1"/>
    <property type="match status" value="1"/>
</dbReference>
<dbReference type="RefSeq" id="WP_026540514.1">
    <property type="nucleotide sequence ID" value="NZ_JBBMFV010000004.1"/>
</dbReference>
<evidence type="ECO:0000313" key="2">
    <source>
        <dbReference type="EMBL" id="MEO3943201.1"/>
    </source>
</evidence>
<dbReference type="Gene3D" id="3.30.110.90">
    <property type="entry name" value="Amidohydrolase"/>
    <property type="match status" value="1"/>
</dbReference>
<dbReference type="Gene3D" id="1.20.58.520">
    <property type="entry name" value="Amidohydrolase"/>
    <property type="match status" value="1"/>
</dbReference>
<dbReference type="PANTHER" id="PTHR43135:SF3">
    <property type="entry name" value="ALPHA-D-RIBOSE 1-METHYLPHOSPHONATE 5-TRIPHOSPHATE DIPHOSPHATASE"/>
    <property type="match status" value="1"/>
</dbReference>
<dbReference type="InterPro" id="IPR006680">
    <property type="entry name" value="Amidohydro-rel"/>
</dbReference>
<name>A0ABV0GYQ2_PAENI</name>
<dbReference type="InterPro" id="IPR051781">
    <property type="entry name" value="Metallo-dep_Hydrolase"/>
</dbReference>
<dbReference type="SUPFAM" id="SSF51556">
    <property type="entry name" value="Metallo-dependent hydrolases"/>
    <property type="match status" value="1"/>
</dbReference>
<evidence type="ECO:0000313" key="3">
    <source>
        <dbReference type="Proteomes" id="UP001448614"/>
    </source>
</evidence>
<keyword evidence="3" id="KW-1185">Reference proteome</keyword>
<dbReference type="Proteomes" id="UP001448614">
    <property type="component" value="Unassembled WGS sequence"/>
</dbReference>
<reference evidence="2 3" key="1">
    <citation type="journal article" date="2024" name="Appl. Microbiol. Biotechnol.">
        <title>Biosynthetic gene clusters with biotechnological applications in novel Antarctic isolates from Actinomycetota.</title>
        <authorList>
            <person name="Bruna P."/>
            <person name="Nunez-Montero K."/>
            <person name="Contreras M.J."/>
            <person name="Leal K."/>
            <person name="Garcia M."/>
            <person name="Abanto M."/>
            <person name="Barrientos L."/>
        </authorList>
    </citation>
    <scope>NUCLEOTIDE SEQUENCE [LARGE SCALE GENOMIC DNA]</scope>
    <source>
        <strain evidence="2 3">Se16.17</strain>
    </source>
</reference>
<evidence type="ECO:0000259" key="1">
    <source>
        <dbReference type="Pfam" id="PF01979"/>
    </source>
</evidence>
<dbReference type="EMBL" id="JBBMFV010000004">
    <property type="protein sequence ID" value="MEO3943201.1"/>
    <property type="molecule type" value="Genomic_DNA"/>
</dbReference>
<dbReference type="Gene3D" id="3.40.50.10910">
    <property type="entry name" value="Amidohydrolase"/>
    <property type="match status" value="1"/>
</dbReference>
<gene>
    <name evidence="2" type="ORF">V3C41_19190</name>
</gene>
<protein>
    <submittedName>
        <fullName evidence="2">Amidohydrolase family protein</fullName>
    </submittedName>
</protein>
<dbReference type="InterPro" id="IPR011059">
    <property type="entry name" value="Metal-dep_hydrolase_composite"/>
</dbReference>